<dbReference type="Proteomes" id="UP001210865">
    <property type="component" value="Chromosome"/>
</dbReference>
<name>A0ABY7NLW9_9SPHN</name>
<feature type="chain" id="PRO_5047194814" evidence="1">
    <location>
        <begin position="29"/>
        <end position="416"/>
    </location>
</feature>
<keyword evidence="3" id="KW-1185">Reference proteome</keyword>
<dbReference type="SUPFAM" id="SSF53649">
    <property type="entry name" value="Alkaline phosphatase-like"/>
    <property type="match status" value="1"/>
</dbReference>
<organism evidence="2 3">
    <name type="scientific">Sphingomonas abietis</name>
    <dbReference type="NCBI Taxonomy" id="3012344"/>
    <lineage>
        <taxon>Bacteria</taxon>
        <taxon>Pseudomonadati</taxon>
        <taxon>Pseudomonadota</taxon>
        <taxon>Alphaproteobacteria</taxon>
        <taxon>Sphingomonadales</taxon>
        <taxon>Sphingomonadaceae</taxon>
        <taxon>Sphingomonas</taxon>
    </lineage>
</organism>
<dbReference type="InterPro" id="IPR002591">
    <property type="entry name" value="Phosphodiest/P_Trfase"/>
</dbReference>
<evidence type="ECO:0000313" key="2">
    <source>
        <dbReference type="EMBL" id="WBO22232.1"/>
    </source>
</evidence>
<evidence type="ECO:0000256" key="1">
    <source>
        <dbReference type="SAM" id="SignalP"/>
    </source>
</evidence>
<dbReference type="InterPro" id="IPR017850">
    <property type="entry name" value="Alkaline_phosphatase_core_sf"/>
</dbReference>
<dbReference type="PANTHER" id="PTHR10151">
    <property type="entry name" value="ECTONUCLEOTIDE PYROPHOSPHATASE/PHOSPHODIESTERASE"/>
    <property type="match status" value="1"/>
</dbReference>
<sequence>MLRLFKALCPLAVALLAGCAAVPHQGQAKVAATTQAPRPARPVILVSIDGFRPDYLDRGVTPTLNALAAGGARAAFMRPSFPSITFPNHYTLVTGLRPDHHGIVANTMEDPAMPEPEFQMSNHAAVTDHRWWDEGEPIWVTAERHGIRSGTMFWPGSEAAIHGVRPRLWKRFDFNLPNAERVDTVLHWMDKPASRRPGFVTLYFEKVDHEGHEHGPDSPEVTQAIADVDRAIGRLVDGLRARHVDADIVIVSDHGMAAKSVDRGIRLDSITAPANFHLVTHGPVAEMDATPGKEQELADALLKPQDHMQCWRKDQIPARFAYGHNPRVPAFVCLAQVGWYISADGADLKDGGDHGYDNAAPEMHATFIATGPSIRPGTVLPPFDNVDVYPFVMRLLGLSPLPSDGDIAPLTPALRE</sequence>
<feature type="signal peptide" evidence="1">
    <location>
        <begin position="1"/>
        <end position="28"/>
    </location>
</feature>
<gene>
    <name evidence="2" type="ORF">PBT88_19120</name>
</gene>
<dbReference type="PROSITE" id="PS51257">
    <property type="entry name" value="PROKAR_LIPOPROTEIN"/>
    <property type="match status" value="1"/>
</dbReference>
<dbReference type="RefSeq" id="WP_270076880.1">
    <property type="nucleotide sequence ID" value="NZ_CP115174.1"/>
</dbReference>
<dbReference type="Gene3D" id="3.30.1360.180">
    <property type="match status" value="1"/>
</dbReference>
<dbReference type="Pfam" id="PF01663">
    <property type="entry name" value="Phosphodiest"/>
    <property type="match status" value="1"/>
</dbReference>
<reference evidence="2 3" key="1">
    <citation type="submission" date="2022-12" db="EMBL/GenBank/DDBJ databases">
        <title>Sphingomonas abieness sp. nov., an endophytic bacterium isolated from Abies koreana.</title>
        <authorList>
            <person name="Jiang L."/>
            <person name="Lee J."/>
        </authorList>
    </citation>
    <scope>NUCLEOTIDE SEQUENCE [LARGE SCALE GENOMIC DNA]</scope>
    <source>
        <strain evidence="3">PAMB 00755</strain>
    </source>
</reference>
<keyword evidence="1" id="KW-0732">Signal</keyword>
<dbReference type="CDD" id="cd16018">
    <property type="entry name" value="Enpp"/>
    <property type="match status" value="1"/>
</dbReference>
<dbReference type="EMBL" id="CP115174">
    <property type="protein sequence ID" value="WBO22232.1"/>
    <property type="molecule type" value="Genomic_DNA"/>
</dbReference>
<protein>
    <submittedName>
        <fullName evidence="2">Ectonucleotide pyrophosphatase/phosphodiesterase</fullName>
    </submittedName>
</protein>
<proteinExistence type="predicted"/>
<evidence type="ECO:0000313" key="3">
    <source>
        <dbReference type="Proteomes" id="UP001210865"/>
    </source>
</evidence>
<accession>A0ABY7NLW9</accession>
<dbReference type="Gene3D" id="3.40.720.10">
    <property type="entry name" value="Alkaline Phosphatase, subunit A"/>
    <property type="match status" value="1"/>
</dbReference>
<dbReference type="PANTHER" id="PTHR10151:SF120">
    <property type="entry name" value="BIS(5'-ADENOSYL)-TRIPHOSPHATASE"/>
    <property type="match status" value="1"/>
</dbReference>